<evidence type="ECO:0000256" key="4">
    <source>
        <dbReference type="ARBA" id="ARBA00022691"/>
    </source>
</evidence>
<protein>
    <submittedName>
        <fullName evidence="7">Methyltransferase</fullName>
    </submittedName>
</protein>
<gene>
    <name evidence="7" type="ORF">GCM10007981_19050</name>
</gene>
<evidence type="ECO:0000313" key="7">
    <source>
        <dbReference type="EMBL" id="GGP22547.1"/>
    </source>
</evidence>
<dbReference type="Pfam" id="PF25133">
    <property type="entry name" value="TYW2_N_2"/>
    <property type="match status" value="1"/>
</dbReference>
<dbReference type="InterPro" id="IPR056744">
    <property type="entry name" value="TRM5/TYW2-like_N"/>
</dbReference>
<sequence>MRLRDAVDVPMELRGLVPNSFDVIGSREGAVVVVEIPSELEQYKYEIAKALIRLNKNVKSVVRRVGARRGAFRLYETEVLIPGPTEVMHRELGYRLLIDPTKVFFSPRDQSDRLDLSLMVGRNESIAYLFAGAGPYAFAILKRQPDVSSIHAVELNPDAVIYLERNVKLNKVRGKVIPIEDDARHFCNVVKQGFNRVIMTLPLGAGEYLIDALSCIAKGGIIHFYHTGREENPWSEAESIVLNKCIEANVNCNIIGRRIVREYAPYVYKIRMDIKIS</sequence>
<name>A0A830GZW3_9CREN</name>
<dbReference type="PANTHER" id="PTHR23245">
    <property type="entry name" value="TRNA METHYLTRANSFERASE"/>
    <property type="match status" value="1"/>
</dbReference>
<dbReference type="SUPFAM" id="SSF53335">
    <property type="entry name" value="S-adenosyl-L-methionine-dependent methyltransferases"/>
    <property type="match status" value="1"/>
</dbReference>
<keyword evidence="2 7" id="KW-0489">Methyltransferase</keyword>
<evidence type="ECO:0000256" key="2">
    <source>
        <dbReference type="ARBA" id="ARBA00022603"/>
    </source>
</evidence>
<keyword evidence="4" id="KW-0949">S-adenosyl-L-methionine</keyword>
<accession>A0A830GZW3</accession>
<dbReference type="AlphaFoldDB" id="A0A830GZW3"/>
<dbReference type="Pfam" id="PF02475">
    <property type="entry name" value="TRM5-TYW2_MTfase"/>
    <property type="match status" value="1"/>
</dbReference>
<evidence type="ECO:0000313" key="8">
    <source>
        <dbReference type="Proteomes" id="UP000610960"/>
    </source>
</evidence>
<keyword evidence="8" id="KW-1185">Reference proteome</keyword>
<dbReference type="GO" id="GO:0008175">
    <property type="term" value="F:tRNA methyltransferase activity"/>
    <property type="evidence" value="ECO:0007669"/>
    <property type="project" value="TreeGrafter"/>
</dbReference>
<dbReference type="InterPro" id="IPR056743">
    <property type="entry name" value="TRM5-TYW2-like_MTfase"/>
</dbReference>
<evidence type="ECO:0000256" key="1">
    <source>
        <dbReference type="ARBA" id="ARBA00022490"/>
    </source>
</evidence>
<proteinExistence type="predicted"/>
<dbReference type="InterPro" id="IPR029063">
    <property type="entry name" value="SAM-dependent_MTases_sf"/>
</dbReference>
<dbReference type="RefSeq" id="WP_188597158.1">
    <property type="nucleotide sequence ID" value="NZ_BMNL01000004.1"/>
</dbReference>
<evidence type="ECO:0000256" key="3">
    <source>
        <dbReference type="ARBA" id="ARBA00022679"/>
    </source>
</evidence>
<dbReference type="Gene3D" id="3.40.50.150">
    <property type="entry name" value="Vaccinia Virus protein VP39"/>
    <property type="match status" value="1"/>
</dbReference>
<dbReference type="PROSITE" id="PS51684">
    <property type="entry name" value="SAM_MT_TRM5_TYW2"/>
    <property type="match status" value="1"/>
</dbReference>
<dbReference type="Gene3D" id="3.30.300.110">
    <property type="entry name" value="Met-10+ protein-like domains"/>
    <property type="match status" value="1"/>
</dbReference>
<dbReference type="PANTHER" id="PTHR23245:SF36">
    <property type="entry name" value="TRNA (GUANINE(37)-N1)-METHYLTRANSFERASE"/>
    <property type="match status" value="1"/>
</dbReference>
<dbReference type="InterPro" id="IPR030382">
    <property type="entry name" value="MeTrfase_TRM5/TYW2"/>
</dbReference>
<evidence type="ECO:0000259" key="6">
    <source>
        <dbReference type="PROSITE" id="PS51684"/>
    </source>
</evidence>
<organism evidence="7 8">
    <name type="scientific">Thermocladium modestius</name>
    <dbReference type="NCBI Taxonomy" id="62609"/>
    <lineage>
        <taxon>Archaea</taxon>
        <taxon>Thermoproteota</taxon>
        <taxon>Thermoprotei</taxon>
        <taxon>Thermoproteales</taxon>
        <taxon>Thermoproteaceae</taxon>
        <taxon>Thermocladium</taxon>
    </lineage>
</organism>
<dbReference type="CDD" id="cd02440">
    <property type="entry name" value="AdoMet_MTases"/>
    <property type="match status" value="1"/>
</dbReference>
<reference evidence="7" key="1">
    <citation type="journal article" date="2014" name="Int. J. Syst. Evol. Microbiol.">
        <title>Complete genome sequence of Corynebacterium casei LMG S-19264T (=DSM 44701T), isolated from a smear-ripened cheese.</title>
        <authorList>
            <consortium name="US DOE Joint Genome Institute (JGI-PGF)"/>
            <person name="Walter F."/>
            <person name="Albersmeier A."/>
            <person name="Kalinowski J."/>
            <person name="Ruckert C."/>
        </authorList>
    </citation>
    <scope>NUCLEOTIDE SEQUENCE</scope>
    <source>
        <strain evidence="7">JCM 10088</strain>
    </source>
</reference>
<dbReference type="GO" id="GO:0002939">
    <property type="term" value="P:tRNA N1-guanine methylation"/>
    <property type="evidence" value="ECO:0007669"/>
    <property type="project" value="TreeGrafter"/>
</dbReference>
<keyword evidence="3 7" id="KW-0808">Transferase</keyword>
<dbReference type="OrthoDB" id="8079at2157"/>
<dbReference type="Proteomes" id="UP000610960">
    <property type="component" value="Unassembled WGS sequence"/>
</dbReference>
<comment type="caution">
    <text evidence="7">The sequence shown here is derived from an EMBL/GenBank/DDBJ whole genome shotgun (WGS) entry which is preliminary data.</text>
</comment>
<dbReference type="EMBL" id="BMNL01000004">
    <property type="protein sequence ID" value="GGP22547.1"/>
    <property type="molecule type" value="Genomic_DNA"/>
</dbReference>
<evidence type="ECO:0000256" key="5">
    <source>
        <dbReference type="ARBA" id="ARBA00022694"/>
    </source>
</evidence>
<dbReference type="GO" id="GO:0005737">
    <property type="term" value="C:cytoplasm"/>
    <property type="evidence" value="ECO:0007669"/>
    <property type="project" value="TreeGrafter"/>
</dbReference>
<keyword evidence="5" id="KW-0819">tRNA processing</keyword>
<feature type="domain" description="SAM-dependent methyltransferase TRM5/TYW2-type" evidence="6">
    <location>
        <begin position="21"/>
        <end position="277"/>
    </location>
</feature>
<reference evidence="7" key="2">
    <citation type="submission" date="2020-09" db="EMBL/GenBank/DDBJ databases">
        <authorList>
            <person name="Sun Q."/>
            <person name="Ohkuma M."/>
        </authorList>
    </citation>
    <scope>NUCLEOTIDE SEQUENCE</scope>
    <source>
        <strain evidence="7">JCM 10088</strain>
    </source>
</reference>
<keyword evidence="1" id="KW-0963">Cytoplasm</keyword>